<dbReference type="RefSeq" id="WP_183814844.1">
    <property type="nucleotide sequence ID" value="NZ_JACHOB010000001.1"/>
</dbReference>
<evidence type="ECO:0000313" key="12">
    <source>
        <dbReference type="EMBL" id="MBB4657613.1"/>
    </source>
</evidence>
<accession>A0A840I014</accession>
<reference evidence="12 13" key="1">
    <citation type="submission" date="2020-08" db="EMBL/GenBank/DDBJ databases">
        <title>Genomic Encyclopedia of Type Strains, Phase IV (KMG-IV): sequencing the most valuable type-strain genomes for metagenomic binning, comparative biology and taxonomic classification.</title>
        <authorList>
            <person name="Goeker M."/>
        </authorList>
    </citation>
    <scope>NUCLEOTIDE SEQUENCE [LARGE SCALE GENOMIC DNA]</scope>
    <source>
        <strain evidence="12 13">DSM 102850</strain>
    </source>
</reference>
<feature type="transmembrane region" description="Helical" evidence="9">
    <location>
        <begin position="161"/>
        <end position="184"/>
    </location>
</feature>
<keyword evidence="7" id="KW-0406">Ion transport</keyword>
<feature type="transmembrane region" description="Helical" evidence="9">
    <location>
        <begin position="95"/>
        <end position="114"/>
    </location>
</feature>
<dbReference type="SUPFAM" id="SSF161111">
    <property type="entry name" value="Cation efflux protein transmembrane domain-like"/>
    <property type="match status" value="1"/>
</dbReference>
<evidence type="ECO:0000259" key="11">
    <source>
        <dbReference type="Pfam" id="PF16916"/>
    </source>
</evidence>
<dbReference type="InterPro" id="IPR027470">
    <property type="entry name" value="Cation_efflux_CTD"/>
</dbReference>
<sequence>MSGGHAHSHDGHDHADGHDHGLTDASRLRVALLVIAGFMVVEVVGGLLSGSLALIADAGHMATDAIALALALGAKWLAQKPVTPSFPFGLKRAQVLAAFVNGLGLFVLIGFLLWESVKRLAEPPEIGSTLMLVVAVLGLLANIIAFFVLHGGDRHDVNMRGAILHVIGDILGSVAAIVSAVVIATTGWLYADPLVTLLVSALIARSAWQLTRETAHVLLQGAPETVDTTEMRAVLLDAAPDATDIHDFRLWMLTPAERELSMHVTVRDPACANATLMTLKKVLSERYGITHSTIQMDAGRGEVVPFCMDAEAQTA</sequence>
<keyword evidence="8 9" id="KW-0472">Membrane</keyword>
<dbReference type="EMBL" id="JACHOB010000001">
    <property type="protein sequence ID" value="MBB4657613.1"/>
    <property type="molecule type" value="Genomic_DNA"/>
</dbReference>
<feature type="transmembrane region" description="Helical" evidence="9">
    <location>
        <begin position="126"/>
        <end position="149"/>
    </location>
</feature>
<keyword evidence="13" id="KW-1185">Reference proteome</keyword>
<comment type="caution">
    <text evidence="12">The sequence shown here is derived from an EMBL/GenBank/DDBJ whole genome shotgun (WGS) entry which is preliminary data.</text>
</comment>
<dbReference type="InterPro" id="IPR027469">
    <property type="entry name" value="Cation_efflux_TMD_sf"/>
</dbReference>
<dbReference type="InterPro" id="IPR050681">
    <property type="entry name" value="CDF/SLC30A"/>
</dbReference>
<evidence type="ECO:0000256" key="7">
    <source>
        <dbReference type="ARBA" id="ARBA00023065"/>
    </source>
</evidence>
<name>A0A840I014_9PROT</name>
<dbReference type="Pfam" id="PF01545">
    <property type="entry name" value="Cation_efflux"/>
    <property type="match status" value="1"/>
</dbReference>
<dbReference type="Proteomes" id="UP000563524">
    <property type="component" value="Unassembled WGS sequence"/>
</dbReference>
<dbReference type="GO" id="GO:0005385">
    <property type="term" value="F:zinc ion transmembrane transporter activity"/>
    <property type="evidence" value="ECO:0007669"/>
    <property type="project" value="TreeGrafter"/>
</dbReference>
<keyword evidence="6 9" id="KW-1133">Transmembrane helix</keyword>
<dbReference type="GO" id="GO:0005886">
    <property type="term" value="C:plasma membrane"/>
    <property type="evidence" value="ECO:0007669"/>
    <property type="project" value="TreeGrafter"/>
</dbReference>
<dbReference type="Pfam" id="PF16916">
    <property type="entry name" value="ZT_dimer"/>
    <property type="match status" value="1"/>
</dbReference>
<comment type="similarity">
    <text evidence="2">Belongs to the cation diffusion facilitator (CDF) transporter (TC 2.A.4) family. SLC30A subfamily.</text>
</comment>
<dbReference type="PANTHER" id="PTHR11562">
    <property type="entry name" value="CATION EFFLUX PROTEIN/ ZINC TRANSPORTER"/>
    <property type="match status" value="1"/>
</dbReference>
<dbReference type="SUPFAM" id="SSF160240">
    <property type="entry name" value="Cation efflux protein cytoplasmic domain-like"/>
    <property type="match status" value="1"/>
</dbReference>
<feature type="transmembrane region" description="Helical" evidence="9">
    <location>
        <begin position="30"/>
        <end position="48"/>
    </location>
</feature>
<dbReference type="NCBIfam" id="TIGR01297">
    <property type="entry name" value="CDF"/>
    <property type="match status" value="1"/>
</dbReference>
<evidence type="ECO:0000259" key="10">
    <source>
        <dbReference type="Pfam" id="PF01545"/>
    </source>
</evidence>
<evidence type="ECO:0000256" key="9">
    <source>
        <dbReference type="SAM" id="Phobius"/>
    </source>
</evidence>
<evidence type="ECO:0000256" key="6">
    <source>
        <dbReference type="ARBA" id="ARBA00022989"/>
    </source>
</evidence>
<dbReference type="InterPro" id="IPR058533">
    <property type="entry name" value="Cation_efflux_TM"/>
</dbReference>
<organism evidence="12 13">
    <name type="scientific">Parvularcula dongshanensis</name>
    <dbReference type="NCBI Taxonomy" id="1173995"/>
    <lineage>
        <taxon>Bacteria</taxon>
        <taxon>Pseudomonadati</taxon>
        <taxon>Pseudomonadota</taxon>
        <taxon>Alphaproteobacteria</taxon>
        <taxon>Parvularculales</taxon>
        <taxon>Parvularculaceae</taxon>
        <taxon>Parvularcula</taxon>
    </lineage>
</organism>
<comment type="subcellular location">
    <subcellularLocation>
        <location evidence="1">Membrane</location>
        <topology evidence="1">Multi-pass membrane protein</topology>
    </subcellularLocation>
</comment>
<dbReference type="PANTHER" id="PTHR11562:SF17">
    <property type="entry name" value="RE54080P-RELATED"/>
    <property type="match status" value="1"/>
</dbReference>
<keyword evidence="5" id="KW-0864">Zinc transport</keyword>
<keyword evidence="4 9" id="KW-0812">Transmembrane</keyword>
<evidence type="ECO:0000313" key="13">
    <source>
        <dbReference type="Proteomes" id="UP000563524"/>
    </source>
</evidence>
<dbReference type="Gene3D" id="1.20.1510.10">
    <property type="entry name" value="Cation efflux protein transmembrane domain"/>
    <property type="match status" value="1"/>
</dbReference>
<evidence type="ECO:0000256" key="5">
    <source>
        <dbReference type="ARBA" id="ARBA00022906"/>
    </source>
</evidence>
<feature type="domain" description="Cation efflux protein transmembrane" evidence="10">
    <location>
        <begin position="29"/>
        <end position="219"/>
    </location>
</feature>
<feature type="domain" description="Cation efflux protein cytoplasmic" evidence="11">
    <location>
        <begin position="224"/>
        <end position="297"/>
    </location>
</feature>
<evidence type="ECO:0000256" key="1">
    <source>
        <dbReference type="ARBA" id="ARBA00004141"/>
    </source>
</evidence>
<dbReference type="AlphaFoldDB" id="A0A840I014"/>
<evidence type="ECO:0000256" key="4">
    <source>
        <dbReference type="ARBA" id="ARBA00022692"/>
    </source>
</evidence>
<evidence type="ECO:0000256" key="3">
    <source>
        <dbReference type="ARBA" id="ARBA00022448"/>
    </source>
</evidence>
<evidence type="ECO:0000256" key="2">
    <source>
        <dbReference type="ARBA" id="ARBA00008873"/>
    </source>
</evidence>
<gene>
    <name evidence="12" type="ORF">GGQ59_000113</name>
</gene>
<keyword evidence="5" id="KW-0862">Zinc</keyword>
<keyword evidence="3" id="KW-0813">Transport</keyword>
<proteinExistence type="inferred from homology"/>
<evidence type="ECO:0000256" key="8">
    <source>
        <dbReference type="ARBA" id="ARBA00023136"/>
    </source>
</evidence>
<protein>
    <submittedName>
        <fullName evidence="12">Cobalt-zinc-cadmium efflux system protein</fullName>
    </submittedName>
</protein>
<dbReference type="InterPro" id="IPR002524">
    <property type="entry name" value="Cation_efflux"/>
</dbReference>
<dbReference type="InterPro" id="IPR036837">
    <property type="entry name" value="Cation_efflux_CTD_sf"/>
</dbReference>